<feature type="compositionally biased region" description="Basic and acidic residues" evidence="1">
    <location>
        <begin position="81"/>
        <end position="90"/>
    </location>
</feature>
<keyword evidence="4" id="KW-1185">Reference proteome</keyword>
<protein>
    <recommendedName>
        <fullName evidence="5">Secreted protein</fullName>
    </recommendedName>
</protein>
<proteinExistence type="predicted"/>
<accession>A0AAD8QBQ0</accession>
<dbReference type="AlphaFoldDB" id="A0AAD8QBQ0"/>
<dbReference type="RefSeq" id="XP_060419068.1">
    <property type="nucleotide sequence ID" value="XM_060556781.1"/>
</dbReference>
<dbReference type="EMBL" id="JAHLJV010000005">
    <property type="protein sequence ID" value="KAK1598363.1"/>
    <property type="molecule type" value="Genomic_DNA"/>
</dbReference>
<sequence length="90" mass="9767">MHPVSIALLLAPTTARPIARCQVSVYPKVNPKICSPSRVVGCLGIAICNPATVDNGTQSPYPLSRPKQTPPPTRRRRRSSSRRDPTEAAH</sequence>
<evidence type="ECO:0000256" key="1">
    <source>
        <dbReference type="SAM" id="MobiDB-lite"/>
    </source>
</evidence>
<evidence type="ECO:0008006" key="5">
    <source>
        <dbReference type="Google" id="ProtNLM"/>
    </source>
</evidence>
<reference evidence="3" key="1">
    <citation type="submission" date="2021-06" db="EMBL/GenBank/DDBJ databases">
        <title>Comparative genomics, transcriptomics and evolutionary studies reveal genomic signatures of adaptation to plant cell wall in hemibiotrophic fungi.</title>
        <authorList>
            <consortium name="DOE Joint Genome Institute"/>
            <person name="Baroncelli R."/>
            <person name="Diaz J.F."/>
            <person name="Benocci T."/>
            <person name="Peng M."/>
            <person name="Battaglia E."/>
            <person name="Haridas S."/>
            <person name="Andreopoulos W."/>
            <person name="Labutti K."/>
            <person name="Pangilinan J."/>
            <person name="Floch G.L."/>
            <person name="Makela M.R."/>
            <person name="Henrissat B."/>
            <person name="Grigoriev I.V."/>
            <person name="Crouch J.A."/>
            <person name="De Vries R.P."/>
            <person name="Sukno S.A."/>
            <person name="Thon M.R."/>
        </authorList>
    </citation>
    <scope>NUCLEOTIDE SEQUENCE</scope>
    <source>
        <strain evidence="3">CBS 125086</strain>
    </source>
</reference>
<feature type="region of interest" description="Disordered" evidence="1">
    <location>
        <begin position="53"/>
        <end position="90"/>
    </location>
</feature>
<evidence type="ECO:0000313" key="3">
    <source>
        <dbReference type="EMBL" id="KAK1598363.1"/>
    </source>
</evidence>
<keyword evidence="2" id="KW-0732">Signal</keyword>
<organism evidence="3 4">
    <name type="scientific">Colletotrichum navitas</name>
    <dbReference type="NCBI Taxonomy" id="681940"/>
    <lineage>
        <taxon>Eukaryota</taxon>
        <taxon>Fungi</taxon>
        <taxon>Dikarya</taxon>
        <taxon>Ascomycota</taxon>
        <taxon>Pezizomycotina</taxon>
        <taxon>Sordariomycetes</taxon>
        <taxon>Hypocreomycetidae</taxon>
        <taxon>Glomerellales</taxon>
        <taxon>Glomerellaceae</taxon>
        <taxon>Colletotrichum</taxon>
        <taxon>Colletotrichum graminicola species complex</taxon>
    </lineage>
</organism>
<feature type="signal peptide" evidence="2">
    <location>
        <begin position="1"/>
        <end position="15"/>
    </location>
</feature>
<gene>
    <name evidence="3" type="ORF">LY79DRAFT_538968</name>
</gene>
<name>A0AAD8QBQ0_9PEZI</name>
<comment type="caution">
    <text evidence="3">The sequence shown here is derived from an EMBL/GenBank/DDBJ whole genome shotgun (WGS) entry which is preliminary data.</text>
</comment>
<evidence type="ECO:0000313" key="4">
    <source>
        <dbReference type="Proteomes" id="UP001230504"/>
    </source>
</evidence>
<dbReference type="GeneID" id="85441021"/>
<dbReference type="Proteomes" id="UP001230504">
    <property type="component" value="Unassembled WGS sequence"/>
</dbReference>
<feature type="chain" id="PRO_5041901165" description="Secreted protein" evidence="2">
    <location>
        <begin position="16"/>
        <end position="90"/>
    </location>
</feature>
<evidence type="ECO:0000256" key="2">
    <source>
        <dbReference type="SAM" id="SignalP"/>
    </source>
</evidence>